<proteinExistence type="inferred from homology"/>
<keyword evidence="11" id="KW-0786">Thiamine pyrophosphate</keyword>
<comment type="cofactor">
    <cofactor evidence="2">
        <name>thiamine diphosphate</name>
        <dbReference type="ChEBI" id="CHEBI:58937"/>
    </cofactor>
</comment>
<dbReference type="InterPro" id="IPR020826">
    <property type="entry name" value="Transketolase_BS"/>
</dbReference>
<dbReference type="PANTHER" id="PTHR43322:SF5">
    <property type="entry name" value="1-DEOXY-D-XYLULOSE-5-PHOSPHATE SYNTHASE, CHLOROPLASTIC"/>
    <property type="match status" value="1"/>
</dbReference>
<name>A0A0F9ND30_9ZZZZ</name>
<dbReference type="EMBL" id="LAZR01008356">
    <property type="protein sequence ID" value="KKM79277.1"/>
    <property type="molecule type" value="Genomic_DNA"/>
</dbReference>
<dbReference type="GO" id="GO:0019288">
    <property type="term" value="P:isopentenyl diphosphate biosynthetic process, methylerythritol 4-phosphate pathway"/>
    <property type="evidence" value="ECO:0007669"/>
    <property type="project" value="TreeGrafter"/>
</dbReference>
<dbReference type="Pfam" id="PF02780">
    <property type="entry name" value="Transketolase_C"/>
    <property type="match status" value="1"/>
</dbReference>
<keyword evidence="8" id="KW-0479">Metal-binding</keyword>
<keyword evidence="10" id="KW-0784">Thiamine biosynthesis</keyword>
<dbReference type="InterPro" id="IPR029061">
    <property type="entry name" value="THDP-binding"/>
</dbReference>
<protein>
    <recommendedName>
        <fullName evidence="6">1-deoxy-D-xylulose-5-phosphate synthase</fullName>
        <ecNumber evidence="6">2.2.1.7</ecNumber>
    </recommendedName>
</protein>
<dbReference type="PANTHER" id="PTHR43322">
    <property type="entry name" value="1-D-DEOXYXYLULOSE 5-PHOSPHATE SYNTHASE-RELATED"/>
    <property type="match status" value="1"/>
</dbReference>
<evidence type="ECO:0000256" key="6">
    <source>
        <dbReference type="ARBA" id="ARBA00013150"/>
    </source>
</evidence>
<dbReference type="UniPathway" id="UPA00064">
    <property type="reaction ID" value="UER00091"/>
</dbReference>
<keyword evidence="7" id="KW-0808">Transferase</keyword>
<dbReference type="NCBIfam" id="TIGR00204">
    <property type="entry name" value="dxs"/>
    <property type="match status" value="1"/>
</dbReference>
<evidence type="ECO:0000256" key="5">
    <source>
        <dbReference type="ARBA" id="ARBA00011738"/>
    </source>
</evidence>
<comment type="subunit">
    <text evidence="5">Homodimer.</text>
</comment>
<dbReference type="HAMAP" id="MF_00315">
    <property type="entry name" value="DXP_synth"/>
    <property type="match status" value="1"/>
</dbReference>
<dbReference type="Gene3D" id="3.40.50.970">
    <property type="match status" value="2"/>
</dbReference>
<dbReference type="Pfam" id="PF02779">
    <property type="entry name" value="Transket_pyr"/>
    <property type="match status" value="1"/>
</dbReference>
<dbReference type="InterPro" id="IPR005475">
    <property type="entry name" value="Transketolase-like_Pyr-bd"/>
</dbReference>
<keyword evidence="12" id="KW-0414">Isoprene biosynthesis</keyword>
<evidence type="ECO:0000256" key="2">
    <source>
        <dbReference type="ARBA" id="ARBA00001964"/>
    </source>
</evidence>
<dbReference type="InterPro" id="IPR005477">
    <property type="entry name" value="Dxylulose-5-P_synthase"/>
</dbReference>
<dbReference type="CDD" id="cd02007">
    <property type="entry name" value="TPP_DXS"/>
    <property type="match status" value="1"/>
</dbReference>
<sequence length="624" mass="70051">MLEKISNPKDIKNLSIEDLDILSQEIRERIIEVLSKNGGHLGSNLGAVELSMALHFVFDSPYDKFIFDVSHQSYTHKLLTGRDKLFDTLRQFKGLCGFSHFNESIHDHFHLGHAGSAISLALGLAKNRDLLNRDEHVIPIIGDATLTNGLALEALNNIDQKTKKLIIILNDNKMSISKNVGNIKNLLSRFFSNPRSNKLYSEIETLLEKIPNIGKFLANQGKKLTQSIKNLVSPAIFFEHLNLSYIGPIDGHDIKKMIDTFEKVKNSEKPILIHVITTKGKGMEKAISNPESYHGVKPFDITTGDFLSKSKLTFPKVFGSHILDMAKKDPSIVVVNPAMLKGSSLEEFNEKFPDRCIDVGIAEGHALTYAGGIALNKNLKVLVSIYSTFLQRGLDNLFQDICLQDLPVVFAIDRAGLSGPDGPTHHGIYDIGFLNAMPNMVIVQPRDANVLKELLNSVFNWKRPVAIRYPNMEAIEVKKPLKKRKIGSFDILSKGKDILIISIGHMYKTAIDIKEILKLHDLDPTILDPIFIKPLNESLFKDLLETHKTVITIEEHSIKCGFGSIFNNFIIQNNIKDIEVMNFALPDRFLTHGGYKDLIEDLKLDAKSISEKILNFLYEETKVL</sequence>
<dbReference type="GO" id="GO:0016114">
    <property type="term" value="P:terpenoid biosynthetic process"/>
    <property type="evidence" value="ECO:0007669"/>
    <property type="project" value="InterPro"/>
</dbReference>
<evidence type="ECO:0000313" key="14">
    <source>
        <dbReference type="EMBL" id="KKM79277.1"/>
    </source>
</evidence>
<dbReference type="NCBIfam" id="NF003933">
    <property type="entry name" value="PRK05444.2-2"/>
    <property type="match status" value="1"/>
</dbReference>
<dbReference type="PROSITE" id="PS00801">
    <property type="entry name" value="TRANSKETOLASE_1"/>
    <property type="match status" value="1"/>
</dbReference>
<accession>A0A0F9ND30</accession>
<evidence type="ECO:0000256" key="9">
    <source>
        <dbReference type="ARBA" id="ARBA00022842"/>
    </source>
</evidence>
<comment type="similarity">
    <text evidence="4">Belongs to the transketolase family. DXPS subfamily.</text>
</comment>
<comment type="caution">
    <text evidence="14">The sequence shown here is derived from an EMBL/GenBank/DDBJ whole genome shotgun (WGS) entry which is preliminary data.</text>
</comment>
<dbReference type="InterPro" id="IPR033248">
    <property type="entry name" value="Transketolase_C"/>
</dbReference>
<evidence type="ECO:0000256" key="10">
    <source>
        <dbReference type="ARBA" id="ARBA00022977"/>
    </source>
</evidence>
<keyword evidence="9" id="KW-0460">Magnesium</keyword>
<dbReference type="GO" id="GO:0005829">
    <property type="term" value="C:cytosol"/>
    <property type="evidence" value="ECO:0007669"/>
    <property type="project" value="TreeGrafter"/>
</dbReference>
<evidence type="ECO:0000256" key="4">
    <source>
        <dbReference type="ARBA" id="ARBA00011081"/>
    </source>
</evidence>
<evidence type="ECO:0000256" key="7">
    <source>
        <dbReference type="ARBA" id="ARBA00022679"/>
    </source>
</evidence>
<evidence type="ECO:0000256" key="11">
    <source>
        <dbReference type="ARBA" id="ARBA00023052"/>
    </source>
</evidence>
<dbReference type="SUPFAM" id="SSF52922">
    <property type="entry name" value="TK C-terminal domain-like"/>
    <property type="match status" value="1"/>
</dbReference>
<evidence type="ECO:0000256" key="3">
    <source>
        <dbReference type="ARBA" id="ARBA00004980"/>
    </source>
</evidence>
<evidence type="ECO:0000259" key="13">
    <source>
        <dbReference type="SMART" id="SM00861"/>
    </source>
</evidence>
<dbReference type="SUPFAM" id="SSF52518">
    <property type="entry name" value="Thiamin diphosphate-binding fold (THDP-binding)"/>
    <property type="match status" value="2"/>
</dbReference>
<dbReference type="GO" id="GO:0046872">
    <property type="term" value="F:metal ion binding"/>
    <property type="evidence" value="ECO:0007669"/>
    <property type="project" value="UniProtKB-KW"/>
</dbReference>
<dbReference type="AlphaFoldDB" id="A0A0F9ND30"/>
<dbReference type="InterPro" id="IPR009014">
    <property type="entry name" value="Transketo_C/PFOR_II"/>
</dbReference>
<dbReference type="PROSITE" id="PS00802">
    <property type="entry name" value="TRANSKETOLASE_2"/>
    <property type="match status" value="1"/>
</dbReference>
<dbReference type="EC" id="2.2.1.7" evidence="6"/>
<dbReference type="GO" id="GO:0009228">
    <property type="term" value="P:thiamine biosynthetic process"/>
    <property type="evidence" value="ECO:0007669"/>
    <property type="project" value="UniProtKB-KW"/>
</dbReference>
<dbReference type="Pfam" id="PF13292">
    <property type="entry name" value="DXP_synthase_N"/>
    <property type="match status" value="1"/>
</dbReference>
<gene>
    <name evidence="14" type="ORF">LCGC14_1351520</name>
</gene>
<reference evidence="14" key="1">
    <citation type="journal article" date="2015" name="Nature">
        <title>Complex archaea that bridge the gap between prokaryotes and eukaryotes.</title>
        <authorList>
            <person name="Spang A."/>
            <person name="Saw J.H."/>
            <person name="Jorgensen S.L."/>
            <person name="Zaremba-Niedzwiedzka K."/>
            <person name="Martijn J."/>
            <person name="Lind A.E."/>
            <person name="van Eijk R."/>
            <person name="Schleper C."/>
            <person name="Guy L."/>
            <person name="Ettema T.J."/>
        </authorList>
    </citation>
    <scope>NUCLEOTIDE SEQUENCE</scope>
</reference>
<evidence type="ECO:0000256" key="8">
    <source>
        <dbReference type="ARBA" id="ARBA00022723"/>
    </source>
</evidence>
<comment type="pathway">
    <text evidence="3">Metabolic intermediate biosynthesis; 1-deoxy-D-xylulose 5-phosphate biosynthesis; 1-deoxy-D-xylulose 5-phosphate from D-glyceraldehyde 3-phosphate and pyruvate: step 1/1.</text>
</comment>
<evidence type="ECO:0000256" key="1">
    <source>
        <dbReference type="ARBA" id="ARBA00001946"/>
    </source>
</evidence>
<feature type="domain" description="Transketolase-like pyrimidine-binding" evidence="13">
    <location>
        <begin position="312"/>
        <end position="477"/>
    </location>
</feature>
<dbReference type="SMART" id="SM00861">
    <property type="entry name" value="Transket_pyr"/>
    <property type="match status" value="1"/>
</dbReference>
<dbReference type="InterPro" id="IPR049557">
    <property type="entry name" value="Transketolase_CS"/>
</dbReference>
<comment type="cofactor">
    <cofactor evidence="1">
        <name>Mg(2+)</name>
        <dbReference type="ChEBI" id="CHEBI:18420"/>
    </cofactor>
</comment>
<evidence type="ECO:0000256" key="12">
    <source>
        <dbReference type="ARBA" id="ARBA00023229"/>
    </source>
</evidence>
<dbReference type="CDD" id="cd07033">
    <property type="entry name" value="TPP_PYR_DXS_TK_like"/>
    <property type="match status" value="1"/>
</dbReference>
<dbReference type="GO" id="GO:0008661">
    <property type="term" value="F:1-deoxy-D-xylulose-5-phosphate synthase activity"/>
    <property type="evidence" value="ECO:0007669"/>
    <property type="project" value="UniProtKB-EC"/>
</dbReference>
<organism evidence="14">
    <name type="scientific">marine sediment metagenome</name>
    <dbReference type="NCBI Taxonomy" id="412755"/>
    <lineage>
        <taxon>unclassified sequences</taxon>
        <taxon>metagenomes</taxon>
        <taxon>ecological metagenomes</taxon>
    </lineage>
</organism>
<dbReference type="Gene3D" id="3.40.50.920">
    <property type="match status" value="1"/>
</dbReference>